<dbReference type="EMBL" id="JACHXP010000033">
    <property type="protein sequence ID" value="MBB3192534.1"/>
    <property type="molecule type" value="Genomic_DNA"/>
</dbReference>
<name>A0A839VIX3_9GAMM</name>
<dbReference type="AlphaFoldDB" id="A0A839VIX3"/>
<organism evidence="1 2">
    <name type="scientific">Halomonas cerina</name>
    <dbReference type="NCBI Taxonomy" id="447424"/>
    <lineage>
        <taxon>Bacteria</taxon>
        <taxon>Pseudomonadati</taxon>
        <taxon>Pseudomonadota</taxon>
        <taxon>Gammaproteobacteria</taxon>
        <taxon>Oceanospirillales</taxon>
        <taxon>Halomonadaceae</taxon>
        <taxon>Halomonas</taxon>
    </lineage>
</organism>
<reference evidence="1 2" key="1">
    <citation type="submission" date="2020-08" db="EMBL/GenBank/DDBJ databases">
        <title>Genomic Encyclopedia of Type Strains, Phase III (KMG-III): the genomes of soil and plant-associated and newly described type strains.</title>
        <authorList>
            <person name="Whitman W."/>
        </authorList>
    </citation>
    <scope>NUCLEOTIDE SEQUENCE [LARGE SCALE GENOMIC DNA]</scope>
    <source>
        <strain evidence="1 2">CECT 7282</strain>
    </source>
</reference>
<accession>A0A839VIX3</accession>
<gene>
    <name evidence="1" type="ORF">FHR94_003831</name>
</gene>
<keyword evidence="2" id="KW-1185">Reference proteome</keyword>
<sequence length="151" mass="16411">MNNESATASIQSLAKVLESSPALQNQATLEGVADLIEKVSPLLQGRRLHNIVDLLAAVSDVIEMTDDAMVQKLMTLYEESIGGVWAITNALQYASVQAGGGEIPPTLWKSIRRLNNDENARRGLDTAINLMAELGRQSKISGQPIPEDYQH</sequence>
<dbReference type="RefSeq" id="WP_221188550.1">
    <property type="nucleotide sequence ID" value="NZ_JACHXP010000033.1"/>
</dbReference>
<comment type="caution">
    <text evidence="1">The sequence shown here is derived from an EMBL/GenBank/DDBJ whole genome shotgun (WGS) entry which is preliminary data.</text>
</comment>
<proteinExistence type="predicted"/>
<evidence type="ECO:0000313" key="1">
    <source>
        <dbReference type="EMBL" id="MBB3192534.1"/>
    </source>
</evidence>
<evidence type="ECO:0008006" key="3">
    <source>
        <dbReference type="Google" id="ProtNLM"/>
    </source>
</evidence>
<protein>
    <recommendedName>
        <fullName evidence="3">DUF1641 domain-containing protein</fullName>
    </recommendedName>
</protein>
<evidence type="ECO:0000313" key="2">
    <source>
        <dbReference type="Proteomes" id="UP000547614"/>
    </source>
</evidence>
<dbReference type="Proteomes" id="UP000547614">
    <property type="component" value="Unassembled WGS sequence"/>
</dbReference>